<name>A0A319FDC1_ASPSB</name>
<reference evidence="2 3" key="1">
    <citation type="submission" date="2018-02" db="EMBL/GenBank/DDBJ databases">
        <title>The genomes of Aspergillus section Nigri reveals drivers in fungal speciation.</title>
        <authorList>
            <consortium name="DOE Joint Genome Institute"/>
            <person name="Vesth T.C."/>
            <person name="Nybo J."/>
            <person name="Theobald S."/>
            <person name="Brandl J."/>
            <person name="Frisvad J.C."/>
            <person name="Nielsen K.F."/>
            <person name="Lyhne E.K."/>
            <person name="Kogle M.E."/>
            <person name="Kuo A."/>
            <person name="Riley R."/>
            <person name="Clum A."/>
            <person name="Nolan M."/>
            <person name="Lipzen A."/>
            <person name="Salamov A."/>
            <person name="Henrissat B."/>
            <person name="Wiebenga A."/>
            <person name="De vries R.P."/>
            <person name="Grigoriev I.V."/>
            <person name="Mortensen U.H."/>
            <person name="Andersen M.R."/>
            <person name="Baker S.E."/>
        </authorList>
    </citation>
    <scope>NUCLEOTIDE SEQUENCE [LARGE SCALE GENOMIC DNA]</scope>
    <source>
        <strain evidence="2 3">CBS 121057</strain>
    </source>
</reference>
<sequence>MRCDAMPGGYASADCIPIHPRKNTRIPPIQEPWLHRPGPPSRHLIGGSCAGLRPPPALPLFPRLVVSFSPPTPPPLRSQSFQLLLRSLSHQLRPSHQDRKDILLLPTYPPPQSAIHHNQTTNQI</sequence>
<organism evidence="2 3">
    <name type="scientific">Aspergillus sclerotiicarbonarius (strain CBS 121057 / IBT 28362)</name>
    <dbReference type="NCBI Taxonomy" id="1448318"/>
    <lineage>
        <taxon>Eukaryota</taxon>
        <taxon>Fungi</taxon>
        <taxon>Dikarya</taxon>
        <taxon>Ascomycota</taxon>
        <taxon>Pezizomycotina</taxon>
        <taxon>Eurotiomycetes</taxon>
        <taxon>Eurotiomycetidae</taxon>
        <taxon>Eurotiales</taxon>
        <taxon>Aspergillaceae</taxon>
        <taxon>Aspergillus</taxon>
        <taxon>Aspergillus subgen. Circumdati</taxon>
    </lineage>
</organism>
<evidence type="ECO:0000313" key="2">
    <source>
        <dbReference type="EMBL" id="PYI04373.1"/>
    </source>
</evidence>
<dbReference type="VEuPathDB" id="FungiDB:BO78DRAFT_173909"/>
<feature type="region of interest" description="Disordered" evidence="1">
    <location>
        <begin position="103"/>
        <end position="124"/>
    </location>
</feature>
<keyword evidence="3" id="KW-1185">Reference proteome</keyword>
<accession>A0A319FDC1</accession>
<dbReference type="AlphaFoldDB" id="A0A319FDC1"/>
<feature type="region of interest" description="Disordered" evidence="1">
    <location>
        <begin position="21"/>
        <end position="40"/>
    </location>
</feature>
<proteinExistence type="predicted"/>
<evidence type="ECO:0000313" key="3">
    <source>
        <dbReference type="Proteomes" id="UP000248423"/>
    </source>
</evidence>
<gene>
    <name evidence="2" type="ORF">BO78DRAFT_173909</name>
</gene>
<feature type="compositionally biased region" description="Polar residues" evidence="1">
    <location>
        <begin position="115"/>
        <end position="124"/>
    </location>
</feature>
<dbReference type="Proteomes" id="UP000248423">
    <property type="component" value="Unassembled WGS sequence"/>
</dbReference>
<evidence type="ECO:0000256" key="1">
    <source>
        <dbReference type="SAM" id="MobiDB-lite"/>
    </source>
</evidence>
<protein>
    <submittedName>
        <fullName evidence="2">Uncharacterized protein</fullName>
    </submittedName>
</protein>
<dbReference type="EMBL" id="KZ826370">
    <property type="protein sequence ID" value="PYI04373.1"/>
    <property type="molecule type" value="Genomic_DNA"/>
</dbReference>